<sequence length="157" mass="17360">MDESGAGSGTASWDGMVEWLVESLTGRPTGFVLDVGPSDYAPSEDDPDDVVCAQVHVLDDGVLLLRRSRTELDQLLLADHSPAGLVLDHWHTDTFFPDCTDGYLFSRDVRLIAEACVAWFRMDPSIDTTEQLGCSYRFPDALPRGVLEETDADDRRP</sequence>
<evidence type="ECO:0000313" key="1">
    <source>
        <dbReference type="EMBL" id="UYP17172.1"/>
    </source>
</evidence>
<keyword evidence="2" id="KW-1185">Reference proteome</keyword>
<evidence type="ECO:0000313" key="2">
    <source>
        <dbReference type="Proteomes" id="UP001156484"/>
    </source>
</evidence>
<gene>
    <name evidence="1" type="ORF">OED52_10525</name>
</gene>
<organism evidence="1 2">
    <name type="scientific">Rhodococcus sacchari</name>
    <dbReference type="NCBI Taxonomy" id="2962047"/>
    <lineage>
        <taxon>Bacteria</taxon>
        <taxon>Bacillati</taxon>
        <taxon>Actinomycetota</taxon>
        <taxon>Actinomycetes</taxon>
        <taxon>Mycobacteriales</taxon>
        <taxon>Nocardiaceae</taxon>
        <taxon>Rhodococcus</taxon>
    </lineage>
</organism>
<reference evidence="1" key="1">
    <citation type="submission" date="2022-10" db="EMBL/GenBank/DDBJ databases">
        <title>Rhodococcus ferula Z13 complete genome.</title>
        <authorList>
            <person name="Long X."/>
            <person name="Zang M."/>
        </authorList>
    </citation>
    <scope>NUCLEOTIDE SEQUENCE</scope>
    <source>
        <strain evidence="1">Z13</strain>
    </source>
</reference>
<accession>A0ACD4DB34</accession>
<dbReference type="Proteomes" id="UP001156484">
    <property type="component" value="Chromosome"/>
</dbReference>
<name>A0ACD4DB34_9NOCA</name>
<dbReference type="EMBL" id="CP107551">
    <property type="protein sequence ID" value="UYP17172.1"/>
    <property type="molecule type" value="Genomic_DNA"/>
</dbReference>
<proteinExistence type="predicted"/>
<protein>
    <submittedName>
        <fullName evidence="1">Uncharacterized protein</fullName>
    </submittedName>
</protein>